<proteinExistence type="predicted"/>
<evidence type="ECO:0000256" key="1">
    <source>
        <dbReference type="SAM" id="Phobius"/>
    </source>
</evidence>
<evidence type="ECO:0000313" key="3">
    <source>
        <dbReference type="Proteomes" id="UP000257109"/>
    </source>
</evidence>
<dbReference type="AlphaFoldDB" id="A0A371GKX7"/>
<evidence type="ECO:0000313" key="2">
    <source>
        <dbReference type="EMBL" id="RDX91194.1"/>
    </source>
</evidence>
<dbReference type="EMBL" id="QJKJ01005182">
    <property type="protein sequence ID" value="RDX91194.1"/>
    <property type="molecule type" value="Genomic_DNA"/>
</dbReference>
<organism evidence="2 3">
    <name type="scientific">Mucuna pruriens</name>
    <name type="common">Velvet bean</name>
    <name type="synonym">Dolichos pruriens</name>
    <dbReference type="NCBI Taxonomy" id="157652"/>
    <lineage>
        <taxon>Eukaryota</taxon>
        <taxon>Viridiplantae</taxon>
        <taxon>Streptophyta</taxon>
        <taxon>Embryophyta</taxon>
        <taxon>Tracheophyta</taxon>
        <taxon>Spermatophyta</taxon>
        <taxon>Magnoliopsida</taxon>
        <taxon>eudicotyledons</taxon>
        <taxon>Gunneridae</taxon>
        <taxon>Pentapetalae</taxon>
        <taxon>rosids</taxon>
        <taxon>fabids</taxon>
        <taxon>Fabales</taxon>
        <taxon>Fabaceae</taxon>
        <taxon>Papilionoideae</taxon>
        <taxon>50 kb inversion clade</taxon>
        <taxon>NPAAA clade</taxon>
        <taxon>indigoferoid/millettioid clade</taxon>
        <taxon>Phaseoleae</taxon>
        <taxon>Mucuna</taxon>
    </lineage>
</organism>
<feature type="transmembrane region" description="Helical" evidence="1">
    <location>
        <begin position="157"/>
        <end position="176"/>
    </location>
</feature>
<keyword evidence="1" id="KW-1133">Transmembrane helix</keyword>
<keyword evidence="1" id="KW-0812">Transmembrane</keyword>
<keyword evidence="1" id="KW-0472">Membrane</keyword>
<protein>
    <submittedName>
        <fullName evidence="2">Uncharacterized protein</fullName>
    </submittedName>
</protein>
<dbReference type="Proteomes" id="UP000257109">
    <property type="component" value="Unassembled WGS sequence"/>
</dbReference>
<dbReference type="OrthoDB" id="1937754at2759"/>
<reference evidence="2" key="1">
    <citation type="submission" date="2018-05" db="EMBL/GenBank/DDBJ databases">
        <title>Draft genome of Mucuna pruriens seed.</title>
        <authorList>
            <person name="Nnadi N.E."/>
            <person name="Vos R."/>
            <person name="Hasami M.H."/>
            <person name="Devisetty U.K."/>
            <person name="Aguiy J.C."/>
        </authorList>
    </citation>
    <scope>NUCLEOTIDE SEQUENCE [LARGE SCALE GENOMIC DNA]</scope>
    <source>
        <strain evidence="2">JCA_2017</strain>
    </source>
</reference>
<feature type="non-terminal residue" evidence="2">
    <location>
        <position position="1"/>
    </location>
</feature>
<name>A0A371GKX7_MUCPR</name>
<accession>A0A371GKX7</accession>
<keyword evidence="3" id="KW-1185">Reference proteome</keyword>
<sequence length="240" mass="27436">MSLFATYETNGSANLRCNPLNRATIERLVNNASTYFRACSSQIRVNHCKLVSTHLCCLHSIMVEEKATSLGLIGSNSIQLQPSLSLYKVLYLPNSTNNLIFIHRLTQYLNCADLAMGKMIELAKEHTQRLIIVPRKRNSLPVNKQPQMLRQLPKFDFTIGILDIHYLVCLGLYFLLCLQKRLLTLFIVMFKNHHATFSPSSNKSFAPFDLVHSNVWRPIIDSIFRTKRFVSLIDKCSCVT</sequence>
<gene>
    <name evidence="2" type="ORF">CR513_26855</name>
</gene>
<comment type="caution">
    <text evidence="2">The sequence shown here is derived from an EMBL/GenBank/DDBJ whole genome shotgun (WGS) entry which is preliminary data.</text>
</comment>